<dbReference type="PANTHER" id="PTHR10983">
    <property type="entry name" value="1-ACYLGLYCEROL-3-PHOSPHATE ACYLTRANSFERASE-RELATED"/>
    <property type="match status" value="1"/>
</dbReference>
<dbReference type="GO" id="GO:0036149">
    <property type="term" value="P:phosphatidylinositol acyl-chain remodeling"/>
    <property type="evidence" value="ECO:0007669"/>
    <property type="project" value="TreeGrafter"/>
</dbReference>
<reference evidence="1 2" key="1">
    <citation type="journal article" date="2023" name="Elife">
        <title>Identification of key yeast species and microbe-microbe interactions impacting larval growth of Drosophila in the wild.</title>
        <authorList>
            <person name="Mure A."/>
            <person name="Sugiura Y."/>
            <person name="Maeda R."/>
            <person name="Honda K."/>
            <person name="Sakurai N."/>
            <person name="Takahashi Y."/>
            <person name="Watada M."/>
            <person name="Katoh T."/>
            <person name="Gotoh A."/>
            <person name="Gotoh Y."/>
            <person name="Taniguchi I."/>
            <person name="Nakamura K."/>
            <person name="Hayashi T."/>
            <person name="Katayama T."/>
            <person name="Uemura T."/>
            <person name="Hattori Y."/>
        </authorList>
    </citation>
    <scope>NUCLEOTIDE SEQUENCE [LARGE SCALE GENOMIC DNA]</scope>
    <source>
        <strain evidence="1 2">PK-24</strain>
    </source>
</reference>
<proteinExistence type="predicted"/>
<evidence type="ECO:0000313" key="2">
    <source>
        <dbReference type="Proteomes" id="UP001378960"/>
    </source>
</evidence>
<accession>A0AAV5QY39</accession>
<evidence type="ECO:0008006" key="3">
    <source>
        <dbReference type="Google" id="ProtNLM"/>
    </source>
</evidence>
<dbReference type="AlphaFoldDB" id="A0AAV5QY39"/>
<dbReference type="SUPFAM" id="SSF69593">
    <property type="entry name" value="Glycerol-3-phosphate (1)-acyltransferase"/>
    <property type="match status" value="1"/>
</dbReference>
<dbReference type="PANTHER" id="PTHR10983:SF70">
    <property type="entry name" value="PROTEIN MUM3"/>
    <property type="match status" value="1"/>
</dbReference>
<sequence length="333" mass="38939">MPSTRAFFETYFESGFWTICIYFLELNNVKINIVGDEVENENALIISNHRSIVDHIVFPFLTRKTLKEKPINSVFSSDSEDDEAEVKAKNKAKMIKKEVKKGSKIKFKLLNNEESMFAKDLTTMLIPKVQFFTWFEIWGIPTINYFKHISQADENWELDGETLVSIFHQFLDSPNNNNTKWLTMFPEVNIFSEKDLKMQNILGEKHYLPTFENVLYPRFGGFSNAVGGLYKTNFTRLYDTTIIYYNRNKSTGEIIDFNPPTLLNVLGLRDFNIETVILVHVSGKFLSRVPLKRNKLEKYLENRWIKKDKLITKLEKKILKENSVLLSIKEDEA</sequence>
<name>A0AAV5QY39_PICKL</name>
<organism evidence="1 2">
    <name type="scientific">Pichia kluyveri</name>
    <name type="common">Yeast</name>
    <dbReference type="NCBI Taxonomy" id="36015"/>
    <lineage>
        <taxon>Eukaryota</taxon>
        <taxon>Fungi</taxon>
        <taxon>Dikarya</taxon>
        <taxon>Ascomycota</taxon>
        <taxon>Saccharomycotina</taxon>
        <taxon>Pichiomycetes</taxon>
        <taxon>Pichiales</taxon>
        <taxon>Pichiaceae</taxon>
        <taxon>Pichia</taxon>
    </lineage>
</organism>
<dbReference type="Proteomes" id="UP001378960">
    <property type="component" value="Unassembled WGS sequence"/>
</dbReference>
<comment type="caution">
    <text evidence="1">The sequence shown here is derived from an EMBL/GenBank/DDBJ whole genome shotgun (WGS) entry which is preliminary data.</text>
</comment>
<dbReference type="GO" id="GO:0016746">
    <property type="term" value="F:acyltransferase activity"/>
    <property type="evidence" value="ECO:0007669"/>
    <property type="project" value="TreeGrafter"/>
</dbReference>
<protein>
    <recommendedName>
        <fullName evidence="3">Phospholipid/glycerol acyltransferase domain-containing protein</fullName>
    </recommendedName>
</protein>
<dbReference type="GO" id="GO:0005783">
    <property type="term" value="C:endoplasmic reticulum"/>
    <property type="evidence" value="ECO:0007669"/>
    <property type="project" value="TreeGrafter"/>
</dbReference>
<gene>
    <name evidence="1" type="ORF">DAPK24_004820</name>
</gene>
<keyword evidence="2" id="KW-1185">Reference proteome</keyword>
<evidence type="ECO:0000313" key="1">
    <source>
        <dbReference type="EMBL" id="GMM43907.1"/>
    </source>
</evidence>
<dbReference type="EMBL" id="BTGB01000001">
    <property type="protein sequence ID" value="GMM43907.1"/>
    <property type="molecule type" value="Genomic_DNA"/>
</dbReference>